<reference evidence="2" key="1">
    <citation type="submission" date="2015-07" db="EMBL/GenBank/DDBJ databases">
        <title>Annotation of Plasmodium falciparum RAJ116.</title>
        <authorList>
            <consortium name="The Broad Institute Genome Sequencing Platform"/>
            <person name="Volkman S.K."/>
            <person name="Neafsey D.E."/>
            <person name="Dash A.P."/>
            <person name="Chitnis C.E."/>
            <person name="Hartl D.L."/>
            <person name="Young S.K."/>
            <person name="Zeng Q."/>
            <person name="Koehrsen M."/>
            <person name="Alvarado L."/>
            <person name="Berlin A."/>
            <person name="Borenstein D."/>
            <person name="Chapman S.B."/>
            <person name="Chen Z."/>
            <person name="Engels R."/>
            <person name="Freedman E."/>
            <person name="Gellesch M."/>
            <person name="Goldberg J."/>
            <person name="Griggs A."/>
            <person name="Gujja S."/>
            <person name="Heilman E.R."/>
            <person name="Heiman D.I."/>
            <person name="Howarth C."/>
            <person name="Jen D."/>
            <person name="Larson L."/>
            <person name="Mehta T."/>
            <person name="Neiman D."/>
            <person name="Park D."/>
            <person name="Pearson M."/>
            <person name="Roberts A."/>
            <person name="Saif S."/>
            <person name="Shea T."/>
            <person name="Shenoy N."/>
            <person name="Sisk P."/>
            <person name="Stolte C."/>
            <person name="Sykes S."/>
            <person name="Walk T."/>
            <person name="White J."/>
            <person name="Yandava C."/>
            <person name="Haas B."/>
            <person name="Henn M.R."/>
            <person name="Nusbaum C."/>
            <person name="Birren B."/>
        </authorList>
    </citation>
    <scope>NUCLEOTIDE SEQUENCE [LARGE SCALE GENOMIC DNA]</scope>
    <source>
        <strain evidence="2">RAJ116</strain>
    </source>
</reference>
<evidence type="ECO:0000313" key="2">
    <source>
        <dbReference type="Proteomes" id="UP000054566"/>
    </source>
</evidence>
<name>A0A0L0CXA6_PLAFA</name>
<gene>
    <name evidence="1" type="ORF">PFLG_01356</name>
</gene>
<dbReference type="EMBL" id="GG664290">
    <property type="protein sequence ID" value="KNC36861.1"/>
    <property type="molecule type" value="Genomic_DNA"/>
</dbReference>
<accession>A0A0L0CXA6</accession>
<evidence type="ECO:0000313" key="1">
    <source>
        <dbReference type="EMBL" id="KNC36861.1"/>
    </source>
</evidence>
<sequence length="154" mass="17887">MVSDTKSEDSNISKKYVYGEDLENIKNDNSTTNDKINDEENIIDMKKETNENISHLNYNEACPNSIIEKGHDVITHNILEEKNDQRNTNIILPIVKECNDSHKDISLSRNENSIHNISEIVINMIKIIFQISTWMKWKVVLKTKLMKQNLMIAK</sequence>
<proteinExistence type="predicted"/>
<organism evidence="1 2">
    <name type="scientific">Plasmodium falciparum RAJ116</name>
    <dbReference type="NCBI Taxonomy" id="580058"/>
    <lineage>
        <taxon>Eukaryota</taxon>
        <taxon>Sar</taxon>
        <taxon>Alveolata</taxon>
        <taxon>Apicomplexa</taxon>
        <taxon>Aconoidasida</taxon>
        <taxon>Haemosporida</taxon>
        <taxon>Plasmodiidae</taxon>
        <taxon>Plasmodium</taxon>
        <taxon>Plasmodium (Laverania)</taxon>
    </lineage>
</organism>
<protein>
    <submittedName>
        <fullName evidence="1">Uncharacterized protein</fullName>
    </submittedName>
</protein>
<reference evidence="2" key="2">
    <citation type="submission" date="2015-07" db="EMBL/GenBank/DDBJ databases">
        <title>The genome sequence of Plasmodium falciparum RAJ116.</title>
        <authorList>
            <consortium name="The Broad Institute Genome Sequencing Platform"/>
            <person name="Volkman S.K."/>
            <person name="Neafsey D.E."/>
            <person name="Dash A.P."/>
            <person name="Chitnis C.E."/>
            <person name="Hartl D.L."/>
            <person name="Young S.K."/>
            <person name="Kodira C.D."/>
            <person name="Zeng Q."/>
            <person name="Koehrsen M."/>
            <person name="Godfrey P."/>
            <person name="Alvarado L."/>
            <person name="Berlin A."/>
            <person name="Borenstein D."/>
            <person name="Chen Z."/>
            <person name="Engels R."/>
            <person name="Freedman E."/>
            <person name="Gellesch M."/>
            <person name="Goldberg J."/>
            <person name="Griggs A."/>
            <person name="Gujja S."/>
            <person name="Heiman D."/>
            <person name="Hepburn T."/>
            <person name="Howarth C."/>
            <person name="Jen D."/>
            <person name="Larson L."/>
            <person name="Lewis B."/>
            <person name="Mehta T."/>
            <person name="Park D."/>
            <person name="Pearson M."/>
            <person name="Roberts A."/>
            <person name="Saif S."/>
            <person name="Shea T."/>
            <person name="Shenoy N."/>
            <person name="Sisk P."/>
            <person name="Stolte C."/>
            <person name="Sykes S."/>
            <person name="Walk T."/>
            <person name="White J."/>
            <person name="Yandava C."/>
            <person name="Wirth D.F."/>
            <person name="Nusbaum C."/>
            <person name="Birren B."/>
        </authorList>
    </citation>
    <scope>NUCLEOTIDE SEQUENCE [LARGE SCALE GENOMIC DNA]</scope>
    <source>
        <strain evidence="2">RAJ116</strain>
    </source>
</reference>
<dbReference type="Proteomes" id="UP000054566">
    <property type="component" value="Unassembled WGS sequence"/>
</dbReference>
<dbReference type="AlphaFoldDB" id="A0A0L0CXA6"/>